<dbReference type="KEGG" id="nhu:H0264_37000"/>
<gene>
    <name evidence="2" type="ORF">H0264_37000</name>
</gene>
<proteinExistence type="predicted"/>
<feature type="compositionally biased region" description="Basic and acidic residues" evidence="1">
    <location>
        <begin position="26"/>
        <end position="37"/>
    </location>
</feature>
<dbReference type="AlphaFoldDB" id="A0A7D6V936"/>
<accession>A0A7D6V936</accession>
<reference evidence="2 3" key="1">
    <citation type="submission" date="2020-07" db="EMBL/GenBank/DDBJ databases">
        <authorList>
            <person name="Zhuang K."/>
            <person name="Ran Y."/>
        </authorList>
    </citation>
    <scope>NUCLEOTIDE SEQUENCE [LARGE SCALE GENOMIC DNA]</scope>
    <source>
        <strain evidence="2 3">WCH-YHL-001</strain>
    </source>
</reference>
<feature type="region of interest" description="Disordered" evidence="1">
    <location>
        <begin position="1"/>
        <end position="66"/>
    </location>
</feature>
<dbReference type="Proteomes" id="UP000515512">
    <property type="component" value="Chromosome"/>
</dbReference>
<evidence type="ECO:0000313" key="2">
    <source>
        <dbReference type="EMBL" id="QLY30641.1"/>
    </source>
</evidence>
<name>A0A7D6V936_9NOCA</name>
<dbReference type="RefSeq" id="WP_181581839.1">
    <property type="nucleotide sequence ID" value="NZ_CP059399.1"/>
</dbReference>
<sequence>MFRRRAKDRQDQPTSETPPPQGDSPDPPKRARAKEVSKMVGKMRKTNERNRPRPRTGYDSGGGGDG</sequence>
<dbReference type="EMBL" id="CP059399">
    <property type="protein sequence ID" value="QLY30641.1"/>
    <property type="molecule type" value="Genomic_DNA"/>
</dbReference>
<evidence type="ECO:0000256" key="1">
    <source>
        <dbReference type="SAM" id="MobiDB-lite"/>
    </source>
</evidence>
<organism evidence="2 3">
    <name type="scientific">Nocardia huaxiensis</name>
    <dbReference type="NCBI Taxonomy" id="2755382"/>
    <lineage>
        <taxon>Bacteria</taxon>
        <taxon>Bacillati</taxon>
        <taxon>Actinomycetota</taxon>
        <taxon>Actinomycetes</taxon>
        <taxon>Mycobacteriales</taxon>
        <taxon>Nocardiaceae</taxon>
        <taxon>Nocardia</taxon>
    </lineage>
</organism>
<protein>
    <submittedName>
        <fullName evidence="2">Uncharacterized protein</fullName>
    </submittedName>
</protein>
<evidence type="ECO:0000313" key="3">
    <source>
        <dbReference type="Proteomes" id="UP000515512"/>
    </source>
</evidence>
<keyword evidence="3" id="KW-1185">Reference proteome</keyword>